<feature type="non-terminal residue" evidence="1">
    <location>
        <position position="73"/>
    </location>
</feature>
<accession>A0A9N9N980</accession>
<comment type="caution">
    <text evidence="1">The sequence shown here is derived from an EMBL/GenBank/DDBJ whole genome shotgun (WGS) entry which is preliminary data.</text>
</comment>
<proteinExistence type="predicted"/>
<sequence length="73" mass="8180">MTKKLYNDIMIIGCNKNLENESVRIDFECDIILDNIKETEDSSYEILRKIANLIGAVGVVKFDSDPGSIGEDL</sequence>
<reference evidence="1" key="1">
    <citation type="submission" date="2021-06" db="EMBL/GenBank/DDBJ databases">
        <authorList>
            <person name="Kallberg Y."/>
            <person name="Tangrot J."/>
            <person name="Rosling A."/>
        </authorList>
    </citation>
    <scope>NUCLEOTIDE SEQUENCE</scope>
    <source>
        <strain evidence="1">FL966</strain>
    </source>
</reference>
<organism evidence="1 2">
    <name type="scientific">Cetraspora pellucida</name>
    <dbReference type="NCBI Taxonomy" id="1433469"/>
    <lineage>
        <taxon>Eukaryota</taxon>
        <taxon>Fungi</taxon>
        <taxon>Fungi incertae sedis</taxon>
        <taxon>Mucoromycota</taxon>
        <taxon>Glomeromycotina</taxon>
        <taxon>Glomeromycetes</taxon>
        <taxon>Diversisporales</taxon>
        <taxon>Gigasporaceae</taxon>
        <taxon>Cetraspora</taxon>
    </lineage>
</organism>
<dbReference type="AlphaFoldDB" id="A0A9N9N980"/>
<dbReference type="Proteomes" id="UP000789759">
    <property type="component" value="Unassembled WGS sequence"/>
</dbReference>
<dbReference type="OrthoDB" id="2375523at2759"/>
<protein>
    <submittedName>
        <fullName evidence="1">12758_t:CDS:1</fullName>
    </submittedName>
</protein>
<dbReference type="EMBL" id="CAJVQA010012118">
    <property type="protein sequence ID" value="CAG8713793.1"/>
    <property type="molecule type" value="Genomic_DNA"/>
</dbReference>
<gene>
    <name evidence="1" type="ORF">CPELLU_LOCUS12474</name>
</gene>
<name>A0A9N9N980_9GLOM</name>
<evidence type="ECO:0000313" key="1">
    <source>
        <dbReference type="EMBL" id="CAG8713793.1"/>
    </source>
</evidence>
<keyword evidence="2" id="KW-1185">Reference proteome</keyword>
<evidence type="ECO:0000313" key="2">
    <source>
        <dbReference type="Proteomes" id="UP000789759"/>
    </source>
</evidence>